<proteinExistence type="predicted"/>
<evidence type="ECO:0000313" key="2">
    <source>
        <dbReference type="RefSeq" id="XP_017298480.1"/>
    </source>
</evidence>
<gene>
    <name evidence="2" type="primary">LOC108252073</name>
</gene>
<evidence type="ECO:0000313" key="1">
    <source>
        <dbReference type="Proteomes" id="UP000079169"/>
    </source>
</evidence>
<reference evidence="2" key="1">
    <citation type="submission" date="2025-08" db="UniProtKB">
        <authorList>
            <consortium name="RefSeq"/>
        </authorList>
    </citation>
    <scope>IDENTIFICATION</scope>
</reference>
<dbReference type="AlphaFoldDB" id="A0A1S4E8H3"/>
<accession>A0A1S4E8H3</accession>
<name>A0A1S4E8H3_DIACI</name>
<dbReference type="PaxDb" id="121845-A0A1S4E8H3"/>
<keyword evidence="1" id="KW-1185">Reference proteome</keyword>
<sequence length="116" mass="12875">MWSADRTNSATSPAYVYLAWIAQSIGDTILPGPIAPKMPNNVALVLTDTRRTFSPMGIGAILVLPPEIHSDKTSLPWLVSLNIIGCFRKFNTSPRWPFLYQLIKFSIGISKKCLIL</sequence>
<dbReference type="KEGG" id="dci:108252073"/>
<dbReference type="RefSeq" id="XP_017298480.1">
    <property type="nucleotide sequence ID" value="XM_017442991.2"/>
</dbReference>
<dbReference type="GeneID" id="108252073"/>
<protein>
    <submittedName>
        <fullName evidence="2">Uncharacterized protein LOC108252073</fullName>
    </submittedName>
</protein>
<organism evidence="1 2">
    <name type="scientific">Diaphorina citri</name>
    <name type="common">Asian citrus psyllid</name>
    <dbReference type="NCBI Taxonomy" id="121845"/>
    <lineage>
        <taxon>Eukaryota</taxon>
        <taxon>Metazoa</taxon>
        <taxon>Ecdysozoa</taxon>
        <taxon>Arthropoda</taxon>
        <taxon>Hexapoda</taxon>
        <taxon>Insecta</taxon>
        <taxon>Pterygota</taxon>
        <taxon>Neoptera</taxon>
        <taxon>Paraneoptera</taxon>
        <taxon>Hemiptera</taxon>
        <taxon>Sternorrhyncha</taxon>
        <taxon>Psylloidea</taxon>
        <taxon>Psyllidae</taxon>
        <taxon>Diaphorininae</taxon>
        <taxon>Diaphorina</taxon>
    </lineage>
</organism>
<dbReference type="Proteomes" id="UP000079169">
    <property type="component" value="Unplaced"/>
</dbReference>